<comment type="caution">
    <text evidence="2">The sequence shown here is derived from an EMBL/GenBank/DDBJ whole genome shotgun (WGS) entry which is preliminary data.</text>
</comment>
<reference evidence="2 3" key="1">
    <citation type="submission" date="2023-01" db="EMBL/GenBank/DDBJ databases">
        <title>Analysis of 21 Apiospora genomes using comparative genomics revels a genus with tremendous synthesis potential of carbohydrate active enzymes and secondary metabolites.</title>
        <authorList>
            <person name="Sorensen T."/>
        </authorList>
    </citation>
    <scope>NUCLEOTIDE SEQUENCE [LARGE SCALE GENOMIC DNA]</scope>
    <source>
        <strain evidence="2 3">CBS 33761</strain>
    </source>
</reference>
<proteinExistence type="predicted"/>
<keyword evidence="3" id="KW-1185">Reference proteome</keyword>
<accession>A0ABR1SMR9</accession>
<dbReference type="EMBL" id="JAQQWK010000009">
    <property type="protein sequence ID" value="KAK8035591.1"/>
    <property type="molecule type" value="Genomic_DNA"/>
</dbReference>
<name>A0ABR1SMR9_9PEZI</name>
<sequence>MADPEVPKCLSTLPVELLGSVLNHIVDKGTMSALGRTSKAFYSIVMPRLYKRIYVEEARELRQDLDRHCYPDLPGMI</sequence>
<dbReference type="Pfam" id="PF12937">
    <property type="entry name" value="F-box-like"/>
    <property type="match status" value="1"/>
</dbReference>
<evidence type="ECO:0000313" key="3">
    <source>
        <dbReference type="Proteomes" id="UP001444661"/>
    </source>
</evidence>
<organism evidence="2 3">
    <name type="scientific">Apiospora rasikravindrae</name>
    <dbReference type="NCBI Taxonomy" id="990691"/>
    <lineage>
        <taxon>Eukaryota</taxon>
        <taxon>Fungi</taxon>
        <taxon>Dikarya</taxon>
        <taxon>Ascomycota</taxon>
        <taxon>Pezizomycotina</taxon>
        <taxon>Sordariomycetes</taxon>
        <taxon>Xylariomycetidae</taxon>
        <taxon>Amphisphaeriales</taxon>
        <taxon>Apiosporaceae</taxon>
        <taxon>Apiospora</taxon>
    </lineage>
</organism>
<dbReference type="InterPro" id="IPR001810">
    <property type="entry name" value="F-box_dom"/>
</dbReference>
<feature type="domain" description="F-box" evidence="1">
    <location>
        <begin position="10"/>
        <end position="55"/>
    </location>
</feature>
<dbReference type="Proteomes" id="UP001444661">
    <property type="component" value="Unassembled WGS sequence"/>
</dbReference>
<evidence type="ECO:0000259" key="1">
    <source>
        <dbReference type="Pfam" id="PF12937"/>
    </source>
</evidence>
<protein>
    <recommendedName>
        <fullName evidence="1">F-box domain-containing protein</fullName>
    </recommendedName>
</protein>
<gene>
    <name evidence="2" type="ORF">PG993_010586</name>
</gene>
<evidence type="ECO:0000313" key="2">
    <source>
        <dbReference type="EMBL" id="KAK8035591.1"/>
    </source>
</evidence>